<organism evidence="3 4">
    <name type="scientific">Heterocephalus glaber</name>
    <name type="common">Naked mole rat</name>
    <dbReference type="NCBI Taxonomy" id="10181"/>
    <lineage>
        <taxon>Eukaryota</taxon>
        <taxon>Metazoa</taxon>
        <taxon>Chordata</taxon>
        <taxon>Craniata</taxon>
        <taxon>Vertebrata</taxon>
        <taxon>Euteleostomi</taxon>
        <taxon>Mammalia</taxon>
        <taxon>Eutheria</taxon>
        <taxon>Euarchontoglires</taxon>
        <taxon>Glires</taxon>
        <taxon>Rodentia</taxon>
        <taxon>Hystricomorpha</taxon>
        <taxon>Bathyergidae</taxon>
        <taxon>Heterocephalus</taxon>
    </lineage>
</organism>
<dbReference type="SUPFAM" id="SSF57302">
    <property type="entry name" value="Snake toxin-like"/>
    <property type="match status" value="1"/>
</dbReference>
<reference evidence="3 4" key="1">
    <citation type="journal article" date="2011" name="Nature">
        <title>Genome sequencing reveals insights into physiology and longevity of the naked mole rat.</title>
        <authorList>
            <person name="Kim E.B."/>
            <person name="Fang X."/>
            <person name="Fushan A.A."/>
            <person name="Huang Z."/>
            <person name="Lobanov A.V."/>
            <person name="Han L."/>
            <person name="Marino S.M."/>
            <person name="Sun X."/>
            <person name="Turanov A.A."/>
            <person name="Yang P."/>
            <person name="Yim S.H."/>
            <person name="Zhao X."/>
            <person name="Kasaikina M.V."/>
            <person name="Stoletzki N."/>
            <person name="Peng C."/>
            <person name="Polak P."/>
            <person name="Xiong Z."/>
            <person name="Kiezun A."/>
            <person name="Zhu Y."/>
            <person name="Chen Y."/>
            <person name="Kryukov G.V."/>
            <person name="Zhang Q."/>
            <person name="Peshkin L."/>
            <person name="Yang L."/>
            <person name="Bronson R.T."/>
            <person name="Buffenstein R."/>
            <person name="Wang B."/>
            <person name="Han C."/>
            <person name="Li Q."/>
            <person name="Chen L."/>
            <person name="Zhao W."/>
            <person name="Sunyaev S.R."/>
            <person name="Park T.J."/>
            <person name="Zhang G."/>
            <person name="Wang J."/>
            <person name="Gladyshev V.N."/>
        </authorList>
    </citation>
    <scope>NUCLEOTIDE SEQUENCE [LARGE SCALE GENOMIC DNA]</scope>
</reference>
<dbReference type="FunCoup" id="G5C8Y1">
    <property type="interactions" value="10"/>
</dbReference>
<proteinExistence type="predicted"/>
<evidence type="ECO:0000313" key="4">
    <source>
        <dbReference type="Proteomes" id="UP000006813"/>
    </source>
</evidence>
<dbReference type="InterPro" id="IPR016054">
    <property type="entry name" value="LY6_UPA_recep-like"/>
</dbReference>
<dbReference type="InParanoid" id="G5C8Y1"/>
<feature type="signal peptide" evidence="1">
    <location>
        <begin position="1"/>
        <end position="25"/>
    </location>
</feature>
<feature type="domain" description="UPAR/Ly6" evidence="2">
    <location>
        <begin position="34"/>
        <end position="117"/>
    </location>
</feature>
<dbReference type="GO" id="GO:0007339">
    <property type="term" value="P:binding of sperm to zona pellucida"/>
    <property type="evidence" value="ECO:0007669"/>
    <property type="project" value="TreeGrafter"/>
</dbReference>
<feature type="chain" id="PRO_5003475330" evidence="1">
    <location>
        <begin position="26"/>
        <end position="162"/>
    </location>
</feature>
<name>G5C8Y1_HETGA</name>
<dbReference type="CDD" id="cd23550">
    <property type="entry name" value="TFP_LU_ECD_Ly6K"/>
    <property type="match status" value="1"/>
</dbReference>
<dbReference type="GO" id="GO:0001669">
    <property type="term" value="C:acrosomal vesicle"/>
    <property type="evidence" value="ECO:0007669"/>
    <property type="project" value="TreeGrafter"/>
</dbReference>
<gene>
    <name evidence="3" type="ORF">GW7_10512</name>
</gene>
<keyword evidence="1" id="KW-0732">Signal</keyword>
<dbReference type="eggNOG" id="ENOG502TDVS">
    <property type="taxonomic scope" value="Eukaryota"/>
</dbReference>
<dbReference type="PANTHER" id="PTHR15049">
    <property type="entry name" value="GLYCOSYL-PHOSPHATIDYLINOSITOL-ANCHORED MOLECULE-LIKE PROTEIN-RELATED"/>
    <property type="match status" value="1"/>
</dbReference>
<dbReference type="InterPro" id="IPR045860">
    <property type="entry name" value="Snake_toxin-like_sf"/>
</dbReference>
<dbReference type="InterPro" id="IPR052874">
    <property type="entry name" value="Sperm-ZP_regulatory"/>
</dbReference>
<evidence type="ECO:0000259" key="2">
    <source>
        <dbReference type="Pfam" id="PF00021"/>
    </source>
</evidence>
<dbReference type="AlphaFoldDB" id="G5C8Y1"/>
<protein>
    <submittedName>
        <fullName evidence="3">Lymphocyte antigen 6K</fullName>
    </submittedName>
</protein>
<dbReference type="Gene3D" id="2.10.60.10">
    <property type="entry name" value="CD59"/>
    <property type="match status" value="1"/>
</dbReference>
<evidence type="ECO:0000256" key="1">
    <source>
        <dbReference type="SAM" id="SignalP"/>
    </source>
</evidence>
<dbReference type="Proteomes" id="UP000006813">
    <property type="component" value="Unassembled WGS sequence"/>
</dbReference>
<dbReference type="PANTHER" id="PTHR15049:SF1">
    <property type="entry name" value="LYMPHOCYTE ANTIGEN 6K"/>
    <property type="match status" value="1"/>
</dbReference>
<evidence type="ECO:0000313" key="3">
    <source>
        <dbReference type="EMBL" id="EHB18004.1"/>
    </source>
</evidence>
<accession>G5C8Y1</accession>
<sequence length="162" mass="18161">MNTSEMQLLLALFLFLGLGLQQVETDNQTKRQGDLKCYICEGENSFDCATQQTCGEAPKYCALTVIKIFARFFLISKQCVVFCPAVVNLGHETPKQFLLEKPMPFVHIRCCTESLCKMEGPDVPEETFREQIGRAYKRRCSLLTVSTLLTVMSTAFSGLGVL</sequence>
<dbReference type="EMBL" id="JH173936">
    <property type="protein sequence ID" value="EHB18004.1"/>
    <property type="molecule type" value="Genomic_DNA"/>
</dbReference>
<dbReference type="Pfam" id="PF00021">
    <property type="entry name" value="UPAR_LY6"/>
    <property type="match status" value="1"/>
</dbReference>
<dbReference type="STRING" id="10181.G5C8Y1"/>